<evidence type="ECO:0000313" key="1">
    <source>
        <dbReference type="EMBL" id="XBM02118.1"/>
    </source>
</evidence>
<dbReference type="EMBL" id="CP157355">
    <property type="protein sequence ID" value="XBM02118.1"/>
    <property type="molecule type" value="Genomic_DNA"/>
</dbReference>
<protein>
    <submittedName>
        <fullName evidence="1">Uncharacterized protein</fullName>
    </submittedName>
</protein>
<organism evidence="1">
    <name type="scientific">Chitinibacter mangrovi</name>
    <dbReference type="NCBI Taxonomy" id="3153927"/>
    <lineage>
        <taxon>Bacteria</taxon>
        <taxon>Pseudomonadati</taxon>
        <taxon>Pseudomonadota</taxon>
        <taxon>Betaproteobacteria</taxon>
        <taxon>Neisseriales</taxon>
        <taxon>Chitinibacteraceae</taxon>
        <taxon>Chitinibacter</taxon>
    </lineage>
</organism>
<accession>A0AAU7FF27</accession>
<reference evidence="1" key="1">
    <citation type="submission" date="2024-05" db="EMBL/GenBank/DDBJ databases">
        <authorList>
            <person name="Yang L."/>
            <person name="Pan L."/>
        </authorList>
    </citation>
    <scope>NUCLEOTIDE SEQUENCE</scope>
    <source>
        <strain evidence="1">FCG-7</strain>
    </source>
</reference>
<name>A0AAU7FF27_9NEIS</name>
<dbReference type="RefSeq" id="WP_348946391.1">
    <property type="nucleotide sequence ID" value="NZ_CP157355.1"/>
</dbReference>
<sequence>MPLATQLREQIAETEALIRRLDPRSAQYIVMQGDKAFQFVMQQRKPVSATVVELALATRFTEADAQMIAQALKNSQGEPSRAIPLLAALNMQLAKQQAALLKLEQAISVIQWLPRR</sequence>
<dbReference type="KEGG" id="cmav:ABHF33_07595"/>
<proteinExistence type="predicted"/>
<gene>
    <name evidence="1" type="ORF">ABHF33_07595</name>
</gene>
<dbReference type="AlphaFoldDB" id="A0AAU7FF27"/>